<dbReference type="PANTHER" id="PTHR31286">
    <property type="entry name" value="GLYCINE-RICH CELL WALL STRUCTURAL PROTEIN 1.8-LIKE"/>
    <property type="match status" value="1"/>
</dbReference>
<accession>A0A835M7M3</accession>
<evidence type="ECO:0000313" key="4">
    <source>
        <dbReference type="Proteomes" id="UP000631114"/>
    </source>
</evidence>
<protein>
    <recommendedName>
        <fullName evidence="2">DUF4283 domain-containing protein</fullName>
    </recommendedName>
</protein>
<dbReference type="OrthoDB" id="1738329at2759"/>
<dbReference type="AlphaFoldDB" id="A0A835M7M3"/>
<sequence length="311" mass="34896">MTIDKNLFYFKFSDLEDRQRALESGPVFVAGRIFIIRPWSEDLETDRDNLKTVPIWVKFHDVPQILWTKHGMSFIASRLGKPHCWDAASQKRSQLDFARACVEVPVDSLYPTYLKFRLGGKIVIVGVEYSWKPTSCPQCQIFGHNIAKCPKQIPRAVPSTPRTTNPPRTNSDTNSSLVISPRVNSSIWQQVGPRSASIVNSTRVTGVATLTTHATEASTPVQAALEETQAIPLIEPQPLHQEPIILAIVDLPLAITEEHNQGISIMVDLNNPFSILEDTEKDMPSEGNLTDIVPYTILMSHLMRLLKTQLY</sequence>
<dbReference type="EMBL" id="JADFTS010000003">
    <property type="protein sequence ID" value="KAF9613676.1"/>
    <property type="molecule type" value="Genomic_DNA"/>
</dbReference>
<dbReference type="PANTHER" id="PTHR31286:SF180">
    <property type="entry name" value="OS10G0362600 PROTEIN"/>
    <property type="match status" value="1"/>
</dbReference>
<organism evidence="3 4">
    <name type="scientific">Coptis chinensis</name>
    <dbReference type="NCBI Taxonomy" id="261450"/>
    <lineage>
        <taxon>Eukaryota</taxon>
        <taxon>Viridiplantae</taxon>
        <taxon>Streptophyta</taxon>
        <taxon>Embryophyta</taxon>
        <taxon>Tracheophyta</taxon>
        <taxon>Spermatophyta</taxon>
        <taxon>Magnoliopsida</taxon>
        <taxon>Ranunculales</taxon>
        <taxon>Ranunculaceae</taxon>
        <taxon>Coptidoideae</taxon>
        <taxon>Coptis</taxon>
    </lineage>
</organism>
<name>A0A835M7M3_9MAGN</name>
<proteinExistence type="predicted"/>
<feature type="domain" description="DUF4283" evidence="2">
    <location>
        <begin position="3"/>
        <end position="44"/>
    </location>
</feature>
<dbReference type="Proteomes" id="UP000631114">
    <property type="component" value="Unassembled WGS sequence"/>
</dbReference>
<evidence type="ECO:0000313" key="3">
    <source>
        <dbReference type="EMBL" id="KAF9613676.1"/>
    </source>
</evidence>
<feature type="compositionally biased region" description="Low complexity" evidence="1">
    <location>
        <begin position="158"/>
        <end position="176"/>
    </location>
</feature>
<gene>
    <name evidence="3" type="ORF">IFM89_009639</name>
</gene>
<keyword evidence="4" id="KW-1185">Reference proteome</keyword>
<feature type="region of interest" description="Disordered" evidence="1">
    <location>
        <begin position="153"/>
        <end position="177"/>
    </location>
</feature>
<dbReference type="InterPro" id="IPR040256">
    <property type="entry name" value="At4g02000-like"/>
</dbReference>
<reference evidence="3 4" key="1">
    <citation type="submission" date="2020-10" db="EMBL/GenBank/DDBJ databases">
        <title>The Coptis chinensis genome and diversification of protoberbering-type alkaloids.</title>
        <authorList>
            <person name="Wang B."/>
            <person name="Shu S."/>
            <person name="Song C."/>
            <person name="Liu Y."/>
        </authorList>
    </citation>
    <scope>NUCLEOTIDE SEQUENCE [LARGE SCALE GENOMIC DNA]</scope>
    <source>
        <strain evidence="3">HL-2020</strain>
        <tissue evidence="3">Leaf</tissue>
    </source>
</reference>
<evidence type="ECO:0000256" key="1">
    <source>
        <dbReference type="SAM" id="MobiDB-lite"/>
    </source>
</evidence>
<comment type="caution">
    <text evidence="3">The sequence shown here is derived from an EMBL/GenBank/DDBJ whole genome shotgun (WGS) entry which is preliminary data.</text>
</comment>
<evidence type="ECO:0000259" key="2">
    <source>
        <dbReference type="Pfam" id="PF14111"/>
    </source>
</evidence>
<dbReference type="InterPro" id="IPR025558">
    <property type="entry name" value="DUF4283"/>
</dbReference>
<dbReference type="Pfam" id="PF14111">
    <property type="entry name" value="DUF4283"/>
    <property type="match status" value="1"/>
</dbReference>